<sequence>MSARVQLQSRALDKRAFAVASCTSLSCSGGDDRQFWGPDIKRRRMKFNVAILSVLAAKPEERVAVDEVSREVKRMIAAGDPATQLDRLSEIGDTDVFQAGWVSINDAGMQITNEGLSLWRSLNTPRAVTAPGEIDLDIPDMIDDRRHDHGESESSGSGEAPDGGSRDTPVFPDPAFGSAPRASRSDSRLAALLGVIRTGMPRLARGRRRSAANAWEQKSEPVFARMTGLALACLSLIAVVACITAAIALGQISSLKSDIAALRREQAPLTERLARLEQAESARRDAEQEEDAQDRREPSKNGIEQSALSLSRDEIQLIREYIKAAPSASGSPVAINVGDSISGGMIPLPSSLTEKVPRLVGARFATRNGTIILSLRNSHRVDAVLPPN</sequence>
<dbReference type="EMBL" id="LNCU01000056">
    <property type="protein sequence ID" value="KWV56051.1"/>
    <property type="molecule type" value="Genomic_DNA"/>
</dbReference>
<feature type="compositionally biased region" description="Low complexity" evidence="1">
    <location>
        <begin position="153"/>
        <end position="163"/>
    </location>
</feature>
<protein>
    <submittedName>
        <fullName evidence="3">Uncharacterized protein</fullName>
    </submittedName>
</protein>
<organism evidence="3 4">
    <name type="scientific">Bradyrhizobium macuxiense</name>
    <dbReference type="NCBI Taxonomy" id="1755647"/>
    <lineage>
        <taxon>Bacteria</taxon>
        <taxon>Pseudomonadati</taxon>
        <taxon>Pseudomonadota</taxon>
        <taxon>Alphaproteobacteria</taxon>
        <taxon>Hyphomicrobiales</taxon>
        <taxon>Nitrobacteraceae</taxon>
        <taxon>Bradyrhizobium</taxon>
    </lineage>
</organism>
<feature type="transmembrane region" description="Helical" evidence="2">
    <location>
        <begin position="228"/>
        <end position="249"/>
    </location>
</feature>
<dbReference type="Proteomes" id="UP000057737">
    <property type="component" value="Unassembled WGS sequence"/>
</dbReference>
<keyword evidence="2" id="KW-0472">Membrane</keyword>
<dbReference type="AlphaFoldDB" id="A0A109JVV1"/>
<gene>
    <name evidence="3" type="ORF">AS156_04955</name>
</gene>
<keyword evidence="2" id="KW-1133">Transmembrane helix</keyword>
<proteinExistence type="predicted"/>
<keyword evidence="4" id="KW-1185">Reference proteome</keyword>
<feature type="region of interest" description="Disordered" evidence="1">
    <location>
        <begin position="133"/>
        <end position="183"/>
    </location>
</feature>
<evidence type="ECO:0000256" key="1">
    <source>
        <dbReference type="SAM" id="MobiDB-lite"/>
    </source>
</evidence>
<evidence type="ECO:0000313" key="4">
    <source>
        <dbReference type="Proteomes" id="UP000057737"/>
    </source>
</evidence>
<evidence type="ECO:0000313" key="3">
    <source>
        <dbReference type="EMBL" id="KWV56051.1"/>
    </source>
</evidence>
<feature type="compositionally biased region" description="Basic and acidic residues" evidence="1">
    <location>
        <begin position="142"/>
        <end position="152"/>
    </location>
</feature>
<name>A0A109JVV1_9BRAD</name>
<dbReference type="PROSITE" id="PS51257">
    <property type="entry name" value="PROKAR_LIPOPROTEIN"/>
    <property type="match status" value="1"/>
</dbReference>
<evidence type="ECO:0000256" key="2">
    <source>
        <dbReference type="SAM" id="Phobius"/>
    </source>
</evidence>
<feature type="region of interest" description="Disordered" evidence="1">
    <location>
        <begin position="278"/>
        <end position="305"/>
    </location>
</feature>
<comment type="caution">
    <text evidence="3">The sequence shown here is derived from an EMBL/GenBank/DDBJ whole genome shotgun (WGS) entry which is preliminary data.</text>
</comment>
<accession>A0A109JVV1</accession>
<reference evidence="3 4" key="1">
    <citation type="submission" date="2015-11" db="EMBL/GenBank/DDBJ databases">
        <title>Draft Genome Sequence of the Strain BR 10303 (Bradyrhizobium sp.) isolated from nodules of Centrolobium paraense.</title>
        <authorList>
            <person name="Zelli J.E."/>
            <person name="Simoes-Araujo J.L."/>
            <person name="Barauna A.C."/>
            <person name="Silva K."/>
        </authorList>
    </citation>
    <scope>NUCLEOTIDE SEQUENCE [LARGE SCALE GENOMIC DNA]</scope>
    <source>
        <strain evidence="3 4">BR 10303</strain>
    </source>
</reference>
<keyword evidence="2" id="KW-0812">Transmembrane</keyword>